<dbReference type="InterPro" id="IPR007657">
    <property type="entry name" value="Glycosyltransferase_61"/>
</dbReference>
<evidence type="ECO:0000259" key="4">
    <source>
        <dbReference type="Pfam" id="PF04577"/>
    </source>
</evidence>
<evidence type="ECO:0000256" key="2">
    <source>
        <dbReference type="ARBA" id="ARBA00022679"/>
    </source>
</evidence>
<proteinExistence type="predicted"/>
<evidence type="ECO:0000256" key="3">
    <source>
        <dbReference type="ARBA" id="ARBA00023180"/>
    </source>
</evidence>
<dbReference type="PANTHER" id="PTHR20961">
    <property type="entry name" value="GLYCOSYLTRANSFERASE"/>
    <property type="match status" value="1"/>
</dbReference>
<dbReference type="EMBL" id="BPQQ01000022">
    <property type="protein sequence ID" value="GJE00262.1"/>
    <property type="molecule type" value="Genomic_DNA"/>
</dbReference>
<evidence type="ECO:0000256" key="1">
    <source>
        <dbReference type="ARBA" id="ARBA00022676"/>
    </source>
</evidence>
<feature type="domain" description="Glycosyltransferase 61 catalytic" evidence="4">
    <location>
        <begin position="134"/>
        <end position="326"/>
    </location>
</feature>
<dbReference type="Pfam" id="PF04577">
    <property type="entry name" value="Glyco_transf_61"/>
    <property type="match status" value="1"/>
</dbReference>
<organism evidence="5 6">
    <name type="scientific">Methylobacterium isbiliense</name>
    <dbReference type="NCBI Taxonomy" id="315478"/>
    <lineage>
        <taxon>Bacteria</taxon>
        <taxon>Pseudomonadati</taxon>
        <taxon>Pseudomonadota</taxon>
        <taxon>Alphaproteobacteria</taxon>
        <taxon>Hyphomicrobiales</taxon>
        <taxon>Methylobacteriaceae</taxon>
        <taxon>Methylobacterium</taxon>
    </lineage>
</organism>
<reference evidence="5" key="1">
    <citation type="journal article" date="2021" name="Front. Microbiol.">
        <title>Comprehensive Comparative Genomics and Phenotyping of Methylobacterium Species.</title>
        <authorList>
            <person name="Alessa O."/>
            <person name="Ogura Y."/>
            <person name="Fujitani Y."/>
            <person name="Takami H."/>
            <person name="Hayashi T."/>
            <person name="Sahin N."/>
            <person name="Tani A."/>
        </authorList>
    </citation>
    <scope>NUCLEOTIDE SEQUENCE</scope>
    <source>
        <strain evidence="5">DSM 17168</strain>
    </source>
</reference>
<name>A0ABQ4SB92_9HYPH</name>
<keyword evidence="2" id="KW-0808">Transferase</keyword>
<evidence type="ECO:0000313" key="6">
    <source>
        <dbReference type="Proteomes" id="UP001055153"/>
    </source>
</evidence>
<keyword evidence="3" id="KW-0325">Glycoprotein</keyword>
<gene>
    <name evidence="5" type="ORF">GMJLKIPL_2182</name>
</gene>
<dbReference type="Proteomes" id="UP001055153">
    <property type="component" value="Unassembled WGS sequence"/>
</dbReference>
<evidence type="ECO:0000313" key="5">
    <source>
        <dbReference type="EMBL" id="GJE00262.1"/>
    </source>
</evidence>
<accession>A0ABQ4SB92</accession>
<keyword evidence="6" id="KW-1185">Reference proteome</keyword>
<dbReference type="InterPro" id="IPR049625">
    <property type="entry name" value="Glyco_transf_61_cat"/>
</dbReference>
<reference evidence="5" key="2">
    <citation type="submission" date="2021-08" db="EMBL/GenBank/DDBJ databases">
        <authorList>
            <person name="Tani A."/>
            <person name="Ola A."/>
            <person name="Ogura Y."/>
            <person name="Katsura K."/>
            <person name="Hayashi T."/>
        </authorList>
    </citation>
    <scope>NUCLEOTIDE SEQUENCE</scope>
    <source>
        <strain evidence="5">DSM 17168</strain>
    </source>
</reference>
<comment type="caution">
    <text evidence="5">The sequence shown here is derived from an EMBL/GenBank/DDBJ whole genome shotgun (WGS) entry which is preliminary data.</text>
</comment>
<protein>
    <recommendedName>
        <fullName evidence="4">Glycosyltransferase 61 catalytic domain-containing protein</fullName>
    </recommendedName>
</protein>
<keyword evidence="1" id="KW-0328">Glycosyltransferase</keyword>
<sequence>MGGEVKVSRVTSTVYNFEGHRTLLAPPKIVLPAVETFNNQSEPPPAYTREIEIRTNKATLEGSDLILFPKSGCILESNHRGYTLIEESTWHSDFRSDPDARITQISNRIFLDQIDFRECEEDSDIIWGPFWHHYFHWIIDVLPRLHASMKDRFKNRKTVLPFAAPGSMQAILANAYGVRLEDIHSQPQSVIRFSNSRYFAFDSHETLGSIPPGIPSATGGAHHFKGWTPDFFEDLYERAKTIVRSSSEKHSPRRIYVSRRDAPTRKCRNEAEIVNLLLQHGFEIVCPGELNLYQQIITFQDADIIIGLHGAGLTNIVWAPRSARVLEIMPSGYNDIGYRFIAGLRGMEYHALMATMIKDPNLHGHEALKHADCRVDMHLFSLALSRILMQH</sequence>